<feature type="transmembrane region" description="Helical" evidence="5">
    <location>
        <begin position="61"/>
        <end position="84"/>
    </location>
</feature>
<keyword evidence="3 5" id="KW-1133">Transmembrane helix</keyword>
<evidence type="ECO:0000256" key="5">
    <source>
        <dbReference type="SAM" id="Phobius"/>
    </source>
</evidence>
<reference evidence="7" key="1">
    <citation type="submission" date="2017-03" db="EMBL/GenBank/DDBJ databases">
        <title>Novel pathways for hydrocarbon cycling and metabolic interdependencies in hydrothermal sediment communities.</title>
        <authorList>
            <person name="Dombrowski N."/>
            <person name="Seitz K."/>
            <person name="Teske A."/>
            <person name="Baker B."/>
        </authorList>
    </citation>
    <scope>NUCLEOTIDE SEQUENCE [LARGE SCALE GENOMIC DNA]</scope>
</reference>
<dbReference type="Proteomes" id="UP000192611">
    <property type="component" value="Unassembled WGS sequence"/>
</dbReference>
<proteinExistence type="predicted"/>
<comment type="subcellular location">
    <subcellularLocation>
        <location evidence="1">Membrane</location>
        <topology evidence="1">Multi-pass membrane protein</topology>
    </subcellularLocation>
</comment>
<accession>A0A1W9S3B7</accession>
<dbReference type="Pfam" id="PF01943">
    <property type="entry name" value="Polysacc_synt"/>
    <property type="match status" value="1"/>
</dbReference>
<feature type="transmembrane region" description="Helical" evidence="5">
    <location>
        <begin position="20"/>
        <end position="40"/>
    </location>
</feature>
<dbReference type="EMBL" id="NATQ01000003">
    <property type="protein sequence ID" value="OQX91314.1"/>
    <property type="molecule type" value="Genomic_DNA"/>
</dbReference>
<feature type="transmembrane region" description="Helical" evidence="5">
    <location>
        <begin position="96"/>
        <end position="117"/>
    </location>
</feature>
<dbReference type="AlphaFoldDB" id="A0A1W9S3B7"/>
<dbReference type="InterPro" id="IPR002797">
    <property type="entry name" value="Polysacc_synth"/>
</dbReference>
<organism evidence="6 7">
    <name type="scientific">Candidatus Coatesbacteria bacterium 4484_99</name>
    <dbReference type="NCBI Taxonomy" id="1970774"/>
    <lineage>
        <taxon>Bacteria</taxon>
        <taxon>Candidatus Coatesiibacteriota</taxon>
    </lineage>
</organism>
<evidence type="ECO:0000313" key="7">
    <source>
        <dbReference type="Proteomes" id="UP000192611"/>
    </source>
</evidence>
<keyword evidence="2 5" id="KW-0812">Transmembrane</keyword>
<feature type="transmembrane region" description="Helical" evidence="5">
    <location>
        <begin position="129"/>
        <end position="156"/>
    </location>
</feature>
<evidence type="ECO:0000256" key="2">
    <source>
        <dbReference type="ARBA" id="ARBA00022692"/>
    </source>
</evidence>
<gene>
    <name evidence="6" type="ORF">B6D57_00315</name>
</gene>
<evidence type="ECO:0000256" key="3">
    <source>
        <dbReference type="ARBA" id="ARBA00022989"/>
    </source>
</evidence>
<dbReference type="GO" id="GO:0016020">
    <property type="term" value="C:membrane"/>
    <property type="evidence" value="ECO:0007669"/>
    <property type="project" value="UniProtKB-SubCell"/>
</dbReference>
<keyword evidence="4 5" id="KW-0472">Membrane</keyword>
<evidence type="ECO:0000256" key="1">
    <source>
        <dbReference type="ARBA" id="ARBA00004141"/>
    </source>
</evidence>
<name>A0A1W9S3B7_9BACT</name>
<evidence type="ECO:0000256" key="4">
    <source>
        <dbReference type="ARBA" id="ARBA00023136"/>
    </source>
</evidence>
<evidence type="ECO:0000313" key="6">
    <source>
        <dbReference type="EMBL" id="OQX91314.1"/>
    </source>
</evidence>
<evidence type="ECO:0008006" key="8">
    <source>
        <dbReference type="Google" id="ProtNLM"/>
    </source>
</evidence>
<protein>
    <recommendedName>
        <fullName evidence="8">Polysaccharide biosynthesis protein C-terminal domain-containing protein</fullName>
    </recommendedName>
</protein>
<sequence length="157" mass="17313">MLSLGTSVIIARVLGPEGQGIVSLTLMVPFALAVIGELGIESANVFYTSRGKIDRKYAVGNSIFLTFTWTLLLIAIFLLALPFVRDRFLQGIDIGLILIALLIFPLDFFMSSIRGVIISEHRRNLYNAIFIINIALTFIFTAILVLFMNIGVYGAVI</sequence>
<feature type="non-terminal residue" evidence="6">
    <location>
        <position position="157"/>
    </location>
</feature>
<comment type="caution">
    <text evidence="6">The sequence shown here is derived from an EMBL/GenBank/DDBJ whole genome shotgun (WGS) entry which is preliminary data.</text>
</comment>